<comment type="subcellular location">
    <subcellularLocation>
        <location evidence="7">Cytoplasm</location>
        <location evidence="7">Nucleoid</location>
    </subcellularLocation>
</comment>
<sequence>MAQGNGFVGEYQHSLDNKGRLALPAKFREALGPRFIVARGLDKCLFVYAPFEWEQVVEKVKAMPLSQRDARNFARYFLSGATEVEPDRQGRIILPPNLREYAGLVKDVYVLGVGTRIEIWDKDTWDRMKTDIEETFSTLAESIAGI</sequence>
<proteinExistence type="inferred from homology"/>
<gene>
    <name evidence="7 9" type="primary">mraZ</name>
    <name evidence="9" type="ORF">IMF26_10925</name>
</gene>
<comment type="similarity">
    <text evidence="7">Belongs to the MraZ family.</text>
</comment>
<dbReference type="PROSITE" id="PS51740">
    <property type="entry name" value="SPOVT_ABRB"/>
    <property type="match status" value="2"/>
</dbReference>
<evidence type="ECO:0000256" key="4">
    <source>
        <dbReference type="ARBA" id="ARBA00023015"/>
    </source>
</evidence>
<keyword evidence="5 7" id="KW-0238">DNA-binding</keyword>
<keyword evidence="6 7" id="KW-0804">Transcription</keyword>
<dbReference type="GO" id="GO:0000976">
    <property type="term" value="F:transcription cis-regulatory region binding"/>
    <property type="evidence" value="ECO:0007669"/>
    <property type="project" value="TreeGrafter"/>
</dbReference>
<protein>
    <recommendedName>
        <fullName evidence="1 7">Transcriptional regulator MraZ</fullName>
    </recommendedName>
</protein>
<dbReference type="GO" id="GO:0003700">
    <property type="term" value="F:DNA-binding transcription factor activity"/>
    <property type="evidence" value="ECO:0007669"/>
    <property type="project" value="UniProtKB-UniRule"/>
</dbReference>
<dbReference type="HAMAP" id="MF_01008">
    <property type="entry name" value="MraZ"/>
    <property type="match status" value="1"/>
</dbReference>
<evidence type="ECO:0000256" key="6">
    <source>
        <dbReference type="ARBA" id="ARBA00023163"/>
    </source>
</evidence>
<feature type="domain" description="SpoVT-AbrB" evidence="8">
    <location>
        <begin position="81"/>
        <end position="124"/>
    </location>
</feature>
<dbReference type="CDD" id="cd16320">
    <property type="entry name" value="MraZ_N"/>
    <property type="match status" value="1"/>
</dbReference>
<dbReference type="SUPFAM" id="SSF89447">
    <property type="entry name" value="AbrB/MazE/MraZ-like"/>
    <property type="match status" value="1"/>
</dbReference>
<evidence type="ECO:0000256" key="7">
    <source>
        <dbReference type="HAMAP-Rule" id="MF_01008"/>
    </source>
</evidence>
<dbReference type="InterPro" id="IPR003444">
    <property type="entry name" value="MraZ"/>
</dbReference>
<evidence type="ECO:0000256" key="2">
    <source>
        <dbReference type="ARBA" id="ARBA00022490"/>
    </source>
</evidence>
<dbReference type="InterPro" id="IPR035642">
    <property type="entry name" value="MraZ_N"/>
</dbReference>
<dbReference type="InterPro" id="IPR035644">
    <property type="entry name" value="MraZ_C"/>
</dbReference>
<dbReference type="AlphaFoldDB" id="A0AAT9LE40"/>
<organism evidence="9">
    <name type="scientific">Candidatus Fermentithermobacillus carboniphilus</name>
    <dbReference type="NCBI Taxonomy" id="3085328"/>
    <lineage>
        <taxon>Bacteria</taxon>
        <taxon>Bacillati</taxon>
        <taxon>Bacillota</taxon>
        <taxon>Candidatus Fermentithermobacillia</taxon>
        <taxon>Candidatus Fermentithermobacillales</taxon>
        <taxon>Candidatus Fermentithermobacillaceae</taxon>
        <taxon>Candidatus Fermentithermobacillus</taxon>
    </lineage>
</organism>
<dbReference type="GO" id="GO:2000143">
    <property type="term" value="P:negative regulation of DNA-templated transcription initiation"/>
    <property type="evidence" value="ECO:0007669"/>
    <property type="project" value="TreeGrafter"/>
</dbReference>
<keyword evidence="2 7" id="KW-0963">Cytoplasm</keyword>
<evidence type="ECO:0000256" key="5">
    <source>
        <dbReference type="ARBA" id="ARBA00023125"/>
    </source>
</evidence>
<name>A0AAT9LE40_9FIRM</name>
<dbReference type="InterPro" id="IPR038619">
    <property type="entry name" value="MraZ_sf"/>
</dbReference>
<dbReference type="GO" id="GO:0005737">
    <property type="term" value="C:cytoplasm"/>
    <property type="evidence" value="ECO:0007669"/>
    <property type="project" value="UniProtKB-UniRule"/>
</dbReference>
<evidence type="ECO:0000259" key="8">
    <source>
        <dbReference type="PROSITE" id="PS51740"/>
    </source>
</evidence>
<evidence type="ECO:0000256" key="3">
    <source>
        <dbReference type="ARBA" id="ARBA00022737"/>
    </source>
</evidence>
<dbReference type="KEGG" id="fcz:IMF26_10925"/>
<dbReference type="InterPro" id="IPR007159">
    <property type="entry name" value="SpoVT-AbrB_dom"/>
</dbReference>
<dbReference type="PANTHER" id="PTHR34701:SF1">
    <property type="entry name" value="TRANSCRIPTIONAL REGULATOR MRAZ"/>
    <property type="match status" value="1"/>
</dbReference>
<keyword evidence="4 7" id="KW-0805">Transcription regulation</keyword>
<dbReference type="InterPro" id="IPR020603">
    <property type="entry name" value="MraZ_dom"/>
</dbReference>
<dbReference type="FunFam" id="3.40.1550.20:FF:000002">
    <property type="entry name" value="Transcriptional regulator MraZ"/>
    <property type="match status" value="1"/>
</dbReference>
<evidence type="ECO:0000313" key="9">
    <source>
        <dbReference type="EMBL" id="QUL98497.1"/>
    </source>
</evidence>
<keyword evidence="3" id="KW-0677">Repeat</keyword>
<dbReference type="CDD" id="cd16321">
    <property type="entry name" value="MraZ_C"/>
    <property type="match status" value="1"/>
</dbReference>
<dbReference type="NCBIfam" id="TIGR00242">
    <property type="entry name" value="division/cell wall cluster transcriptional repressor MraZ"/>
    <property type="match status" value="1"/>
</dbReference>
<evidence type="ECO:0000256" key="1">
    <source>
        <dbReference type="ARBA" id="ARBA00013860"/>
    </source>
</evidence>
<reference evidence="9" key="1">
    <citation type="submission" date="2020-10" db="EMBL/GenBank/DDBJ databases">
        <authorList>
            <person name="Kadnikov V."/>
            <person name="Beletsky A.V."/>
            <person name="Mardanov A.V."/>
            <person name="Karnachuk O.V."/>
            <person name="Ravin N.V."/>
        </authorList>
    </citation>
    <scope>NUCLEOTIDE SEQUENCE</scope>
    <source>
        <strain evidence="9">Bu02</strain>
    </source>
</reference>
<dbReference type="EMBL" id="CP062796">
    <property type="protein sequence ID" value="QUL98497.1"/>
    <property type="molecule type" value="Genomic_DNA"/>
</dbReference>
<accession>A0AAT9LE40</accession>
<dbReference type="GO" id="GO:0009295">
    <property type="term" value="C:nucleoid"/>
    <property type="evidence" value="ECO:0007669"/>
    <property type="project" value="UniProtKB-SubCell"/>
</dbReference>
<dbReference type="Pfam" id="PF02381">
    <property type="entry name" value="MraZ"/>
    <property type="match status" value="2"/>
</dbReference>
<comment type="subunit">
    <text evidence="7">Forms oligomers.</text>
</comment>
<dbReference type="InterPro" id="IPR037914">
    <property type="entry name" value="SpoVT-AbrB_sf"/>
</dbReference>
<dbReference type="Gene3D" id="3.40.1550.20">
    <property type="entry name" value="Transcriptional regulator MraZ domain"/>
    <property type="match status" value="1"/>
</dbReference>
<dbReference type="PANTHER" id="PTHR34701">
    <property type="entry name" value="TRANSCRIPTIONAL REGULATOR MRAZ"/>
    <property type="match status" value="1"/>
</dbReference>
<feature type="domain" description="SpoVT-AbrB" evidence="8">
    <location>
        <begin position="10"/>
        <end position="52"/>
    </location>
</feature>
<reference evidence="9" key="2">
    <citation type="journal article" date="2023" name="Biology">
        <title>Prokaryotic Life Associated with Coal-Fire Gas Vents Revealed by Metagenomics.</title>
        <authorList>
            <person name="Kadnikov V.V."/>
            <person name="Mardanov A.V."/>
            <person name="Beletsky A.V."/>
            <person name="Karnachuk O.V."/>
            <person name="Ravin N.V."/>
        </authorList>
    </citation>
    <scope>NUCLEOTIDE SEQUENCE</scope>
    <source>
        <strain evidence="9">Bu02</strain>
    </source>
</reference>